<dbReference type="AlphaFoldDB" id="A0A8C5I169"/>
<sequence>MSRNYLSKNDELRRGDYIMANNREFKAIFQNDGNFVVYGWQPLWHTDTVGDDSFRVCLQADCDLVMYSKDGNRMWHSATASDKGMCRLHLTDDGKMLLHREEKLIWNSAESKGKK</sequence>
<dbReference type="PROSITE" id="PS50927">
    <property type="entry name" value="BULB_LECTIN"/>
    <property type="match status" value="1"/>
</dbReference>
<protein>
    <recommendedName>
        <fullName evidence="1">Bulb-type lectin domain-containing protein</fullName>
    </recommendedName>
</protein>
<dbReference type="Gene3D" id="2.90.10.30">
    <property type="match status" value="1"/>
</dbReference>
<name>A0A8C5I169_GOUWI</name>
<evidence type="ECO:0000313" key="3">
    <source>
        <dbReference type="Proteomes" id="UP000694680"/>
    </source>
</evidence>
<dbReference type="SMART" id="SM00108">
    <property type="entry name" value="B_lectin"/>
    <property type="match status" value="1"/>
</dbReference>
<reference evidence="2" key="1">
    <citation type="submission" date="2020-06" db="EMBL/GenBank/DDBJ databases">
        <authorList>
            <consortium name="Wellcome Sanger Institute Data Sharing"/>
        </authorList>
    </citation>
    <scope>NUCLEOTIDE SEQUENCE [LARGE SCALE GENOMIC DNA]</scope>
</reference>
<keyword evidence="3" id="KW-1185">Reference proteome</keyword>
<feature type="domain" description="Bulb-type lectin" evidence="1">
    <location>
        <begin position="3"/>
        <end position="111"/>
    </location>
</feature>
<proteinExistence type="predicted"/>
<reference evidence="2" key="2">
    <citation type="submission" date="2025-08" db="UniProtKB">
        <authorList>
            <consortium name="Ensembl"/>
        </authorList>
    </citation>
    <scope>IDENTIFICATION</scope>
</reference>
<evidence type="ECO:0000313" key="2">
    <source>
        <dbReference type="Ensembl" id="ENSGWIP00000053698.1"/>
    </source>
</evidence>
<organism evidence="2 3">
    <name type="scientific">Gouania willdenowi</name>
    <name type="common">Blunt-snouted clingfish</name>
    <name type="synonym">Lepadogaster willdenowi</name>
    <dbReference type="NCBI Taxonomy" id="441366"/>
    <lineage>
        <taxon>Eukaryota</taxon>
        <taxon>Metazoa</taxon>
        <taxon>Chordata</taxon>
        <taxon>Craniata</taxon>
        <taxon>Vertebrata</taxon>
        <taxon>Euteleostomi</taxon>
        <taxon>Actinopterygii</taxon>
        <taxon>Neopterygii</taxon>
        <taxon>Teleostei</taxon>
        <taxon>Neoteleostei</taxon>
        <taxon>Acanthomorphata</taxon>
        <taxon>Ovalentaria</taxon>
        <taxon>Blenniimorphae</taxon>
        <taxon>Blenniiformes</taxon>
        <taxon>Gobiesocoidei</taxon>
        <taxon>Gobiesocidae</taxon>
        <taxon>Gobiesocinae</taxon>
        <taxon>Gouania</taxon>
    </lineage>
</organism>
<dbReference type="Ensembl" id="ENSGWIT00000057901.1">
    <property type="protein sequence ID" value="ENSGWIP00000053698.1"/>
    <property type="gene ID" value="ENSGWIG00000025785.1"/>
</dbReference>
<evidence type="ECO:0000259" key="1">
    <source>
        <dbReference type="PROSITE" id="PS50927"/>
    </source>
</evidence>
<dbReference type="InterPro" id="IPR001480">
    <property type="entry name" value="Bulb-type_lectin_dom"/>
</dbReference>
<accession>A0A8C5I169</accession>
<dbReference type="Proteomes" id="UP000694680">
    <property type="component" value="Chromosome 20"/>
</dbReference>
<dbReference type="SUPFAM" id="SSF51110">
    <property type="entry name" value="alpha-D-mannose-specific plant lectins"/>
    <property type="match status" value="1"/>
</dbReference>
<dbReference type="InterPro" id="IPR036426">
    <property type="entry name" value="Bulb-type_lectin_dom_sf"/>
</dbReference>
<reference evidence="2" key="3">
    <citation type="submission" date="2025-09" db="UniProtKB">
        <authorList>
            <consortium name="Ensembl"/>
        </authorList>
    </citation>
    <scope>IDENTIFICATION</scope>
</reference>